<evidence type="ECO:0000256" key="1">
    <source>
        <dbReference type="SAM" id="MobiDB-lite"/>
    </source>
</evidence>
<sequence>MSVSPIVYVVLVYRTLSTTSSCILYRTSNVNTTTKHNCVASFAPPPALAGSSSSAARARVFTHPPHPGRPPWRSDSSSLSTGSHRTLAWCARCSHPPSQLTIGPGQFVEPDSALRCRPSPLPFRHSRLRLCHLSSRFTSAVQRPTNLRLYQRWSGPGQAFLQYDAGEKWNTYSSKSRSPPFDSSRHSACSASPGCCYYLRPLTLTRNGDFSIPVCGSMHL</sequence>
<comment type="caution">
    <text evidence="2">The sequence shown here is derived from an EMBL/GenBank/DDBJ whole genome shotgun (WGS) entry which is preliminary data.</text>
</comment>
<evidence type="ECO:0000313" key="3">
    <source>
        <dbReference type="Proteomes" id="UP001194468"/>
    </source>
</evidence>
<feature type="region of interest" description="Disordered" evidence="1">
    <location>
        <begin position="53"/>
        <end position="79"/>
    </location>
</feature>
<dbReference type="Proteomes" id="UP001194468">
    <property type="component" value="Unassembled WGS sequence"/>
</dbReference>
<dbReference type="AlphaFoldDB" id="A0AAD4BWQ3"/>
<keyword evidence="3" id="KW-1185">Reference proteome</keyword>
<name>A0AAD4BWQ3_BOLED</name>
<accession>A0AAD4BWQ3</accession>
<reference evidence="2" key="2">
    <citation type="journal article" date="2020" name="Nat. Commun.">
        <title>Large-scale genome sequencing of mycorrhizal fungi provides insights into the early evolution of symbiotic traits.</title>
        <authorList>
            <person name="Miyauchi S."/>
            <person name="Kiss E."/>
            <person name="Kuo A."/>
            <person name="Drula E."/>
            <person name="Kohler A."/>
            <person name="Sanchez-Garcia M."/>
            <person name="Morin E."/>
            <person name="Andreopoulos B."/>
            <person name="Barry K.W."/>
            <person name="Bonito G."/>
            <person name="Buee M."/>
            <person name="Carver A."/>
            <person name="Chen C."/>
            <person name="Cichocki N."/>
            <person name="Clum A."/>
            <person name="Culley D."/>
            <person name="Crous P.W."/>
            <person name="Fauchery L."/>
            <person name="Girlanda M."/>
            <person name="Hayes R.D."/>
            <person name="Keri Z."/>
            <person name="LaButti K."/>
            <person name="Lipzen A."/>
            <person name="Lombard V."/>
            <person name="Magnuson J."/>
            <person name="Maillard F."/>
            <person name="Murat C."/>
            <person name="Nolan M."/>
            <person name="Ohm R.A."/>
            <person name="Pangilinan J."/>
            <person name="Pereira M.F."/>
            <person name="Perotto S."/>
            <person name="Peter M."/>
            <person name="Pfister S."/>
            <person name="Riley R."/>
            <person name="Sitrit Y."/>
            <person name="Stielow J.B."/>
            <person name="Szollosi G."/>
            <person name="Zifcakova L."/>
            <person name="Stursova M."/>
            <person name="Spatafora J.W."/>
            <person name="Tedersoo L."/>
            <person name="Vaario L.M."/>
            <person name="Yamada A."/>
            <person name="Yan M."/>
            <person name="Wang P."/>
            <person name="Xu J."/>
            <person name="Bruns T."/>
            <person name="Baldrian P."/>
            <person name="Vilgalys R."/>
            <person name="Dunand C."/>
            <person name="Henrissat B."/>
            <person name="Grigoriev I.V."/>
            <person name="Hibbett D."/>
            <person name="Nagy L.G."/>
            <person name="Martin F.M."/>
        </authorList>
    </citation>
    <scope>NUCLEOTIDE SEQUENCE</scope>
    <source>
        <strain evidence="2">BED1</strain>
    </source>
</reference>
<evidence type="ECO:0000313" key="2">
    <source>
        <dbReference type="EMBL" id="KAF8441680.1"/>
    </source>
</evidence>
<organism evidence="2 3">
    <name type="scientific">Boletus edulis BED1</name>
    <dbReference type="NCBI Taxonomy" id="1328754"/>
    <lineage>
        <taxon>Eukaryota</taxon>
        <taxon>Fungi</taxon>
        <taxon>Dikarya</taxon>
        <taxon>Basidiomycota</taxon>
        <taxon>Agaricomycotina</taxon>
        <taxon>Agaricomycetes</taxon>
        <taxon>Agaricomycetidae</taxon>
        <taxon>Boletales</taxon>
        <taxon>Boletineae</taxon>
        <taxon>Boletaceae</taxon>
        <taxon>Boletoideae</taxon>
        <taxon>Boletus</taxon>
    </lineage>
</organism>
<proteinExistence type="predicted"/>
<protein>
    <submittedName>
        <fullName evidence="2">Uncharacterized protein</fullName>
    </submittedName>
</protein>
<reference evidence="2" key="1">
    <citation type="submission" date="2019-10" db="EMBL/GenBank/DDBJ databases">
        <authorList>
            <consortium name="DOE Joint Genome Institute"/>
            <person name="Kuo A."/>
            <person name="Miyauchi S."/>
            <person name="Kiss E."/>
            <person name="Drula E."/>
            <person name="Kohler A."/>
            <person name="Sanchez-Garcia M."/>
            <person name="Andreopoulos B."/>
            <person name="Barry K.W."/>
            <person name="Bonito G."/>
            <person name="Buee M."/>
            <person name="Carver A."/>
            <person name="Chen C."/>
            <person name="Cichocki N."/>
            <person name="Clum A."/>
            <person name="Culley D."/>
            <person name="Crous P.W."/>
            <person name="Fauchery L."/>
            <person name="Girlanda M."/>
            <person name="Hayes R."/>
            <person name="Keri Z."/>
            <person name="LaButti K."/>
            <person name="Lipzen A."/>
            <person name="Lombard V."/>
            <person name="Magnuson J."/>
            <person name="Maillard F."/>
            <person name="Morin E."/>
            <person name="Murat C."/>
            <person name="Nolan M."/>
            <person name="Ohm R."/>
            <person name="Pangilinan J."/>
            <person name="Pereira M."/>
            <person name="Perotto S."/>
            <person name="Peter M."/>
            <person name="Riley R."/>
            <person name="Sitrit Y."/>
            <person name="Stielow B."/>
            <person name="Szollosi G."/>
            <person name="Zifcakova L."/>
            <person name="Stursova M."/>
            <person name="Spatafora J.W."/>
            <person name="Tedersoo L."/>
            <person name="Vaario L.-M."/>
            <person name="Yamada A."/>
            <person name="Yan M."/>
            <person name="Wang P."/>
            <person name="Xu J."/>
            <person name="Bruns T."/>
            <person name="Baldrian P."/>
            <person name="Vilgalys R."/>
            <person name="Henrissat B."/>
            <person name="Grigoriev I.V."/>
            <person name="Hibbett D."/>
            <person name="Nagy L.G."/>
            <person name="Martin F.M."/>
        </authorList>
    </citation>
    <scope>NUCLEOTIDE SEQUENCE</scope>
    <source>
        <strain evidence="2">BED1</strain>
    </source>
</reference>
<gene>
    <name evidence="2" type="ORF">L210DRAFT_438448</name>
</gene>
<dbReference type="EMBL" id="WHUW01000010">
    <property type="protein sequence ID" value="KAF8441680.1"/>
    <property type="molecule type" value="Genomic_DNA"/>
</dbReference>